<dbReference type="GO" id="GO:0016339">
    <property type="term" value="P:calcium-dependent cell-cell adhesion via plasma membrane cell adhesion molecules"/>
    <property type="evidence" value="ECO:0007669"/>
    <property type="project" value="TreeGrafter"/>
</dbReference>
<evidence type="ECO:0000313" key="11">
    <source>
        <dbReference type="EMBL" id="OUC48559.1"/>
    </source>
</evidence>
<dbReference type="GO" id="GO:0005509">
    <property type="term" value="F:calcium ion binding"/>
    <property type="evidence" value="ECO:0007669"/>
    <property type="project" value="UniProtKB-UniRule"/>
</dbReference>
<dbReference type="GO" id="GO:0045296">
    <property type="term" value="F:cadherin binding"/>
    <property type="evidence" value="ECO:0007669"/>
    <property type="project" value="TreeGrafter"/>
</dbReference>
<feature type="domain" description="Cadherin" evidence="10">
    <location>
        <begin position="1734"/>
        <end position="1801"/>
    </location>
</feature>
<feature type="domain" description="Cadherin" evidence="10">
    <location>
        <begin position="2114"/>
        <end position="2207"/>
    </location>
</feature>
<keyword evidence="2 9" id="KW-0812">Transmembrane</keyword>
<comment type="subcellular location">
    <subcellularLocation>
        <location evidence="1">Membrane</location>
        <topology evidence="1">Single-pass membrane protein</topology>
    </subcellularLocation>
</comment>
<dbReference type="GO" id="GO:0034332">
    <property type="term" value="P:adherens junction organization"/>
    <property type="evidence" value="ECO:0007669"/>
    <property type="project" value="TreeGrafter"/>
</dbReference>
<dbReference type="InterPro" id="IPR002126">
    <property type="entry name" value="Cadherin-like_dom"/>
</dbReference>
<feature type="domain" description="Cadherin" evidence="10">
    <location>
        <begin position="1203"/>
        <end position="1288"/>
    </location>
</feature>
<evidence type="ECO:0000259" key="10">
    <source>
        <dbReference type="PROSITE" id="PS50268"/>
    </source>
</evidence>
<comment type="caution">
    <text evidence="11">The sequence shown here is derived from an EMBL/GenBank/DDBJ whole genome shotgun (WGS) entry which is preliminary data.</text>
</comment>
<feature type="domain" description="Cadherin" evidence="10">
    <location>
        <begin position="475"/>
        <end position="550"/>
    </location>
</feature>
<organism evidence="11 12">
    <name type="scientific">Trichinella nativa</name>
    <dbReference type="NCBI Taxonomy" id="6335"/>
    <lineage>
        <taxon>Eukaryota</taxon>
        <taxon>Metazoa</taxon>
        <taxon>Ecdysozoa</taxon>
        <taxon>Nematoda</taxon>
        <taxon>Enoplea</taxon>
        <taxon>Dorylaimia</taxon>
        <taxon>Trichinellida</taxon>
        <taxon>Trichinellidae</taxon>
        <taxon>Trichinella</taxon>
    </lineage>
</organism>
<gene>
    <name evidence="11" type="ORF">D917_06079</name>
</gene>
<evidence type="ECO:0000256" key="3">
    <source>
        <dbReference type="ARBA" id="ARBA00022729"/>
    </source>
</evidence>
<dbReference type="GO" id="GO:0044331">
    <property type="term" value="P:cell-cell adhesion mediated by cadherin"/>
    <property type="evidence" value="ECO:0007669"/>
    <property type="project" value="TreeGrafter"/>
</dbReference>
<dbReference type="Pfam" id="PF00028">
    <property type="entry name" value="Cadherin"/>
    <property type="match status" value="7"/>
</dbReference>
<evidence type="ECO:0000256" key="5">
    <source>
        <dbReference type="ARBA" id="ARBA00022837"/>
    </source>
</evidence>
<dbReference type="EMBL" id="LVZM01002559">
    <property type="protein sequence ID" value="OUC48559.1"/>
    <property type="molecule type" value="Genomic_DNA"/>
</dbReference>
<dbReference type="GO" id="GO:0016477">
    <property type="term" value="P:cell migration"/>
    <property type="evidence" value="ECO:0007669"/>
    <property type="project" value="TreeGrafter"/>
</dbReference>
<dbReference type="Proteomes" id="UP000243006">
    <property type="component" value="Unassembled WGS sequence"/>
</dbReference>
<feature type="domain" description="Cadherin" evidence="10">
    <location>
        <begin position="1905"/>
        <end position="2091"/>
    </location>
</feature>
<dbReference type="SMART" id="SM00112">
    <property type="entry name" value="CA"/>
    <property type="match status" value="12"/>
</dbReference>
<dbReference type="GO" id="GO:0007043">
    <property type="term" value="P:cell-cell junction assembly"/>
    <property type="evidence" value="ECO:0007669"/>
    <property type="project" value="TreeGrafter"/>
</dbReference>
<feature type="domain" description="Cadherin" evidence="10">
    <location>
        <begin position="1802"/>
        <end position="1904"/>
    </location>
</feature>
<dbReference type="PROSITE" id="PS00232">
    <property type="entry name" value="CADHERIN_1"/>
    <property type="match status" value="4"/>
</dbReference>
<dbReference type="GO" id="GO:0008013">
    <property type="term" value="F:beta-catenin binding"/>
    <property type="evidence" value="ECO:0007669"/>
    <property type="project" value="TreeGrafter"/>
</dbReference>
<feature type="non-terminal residue" evidence="11">
    <location>
        <position position="1"/>
    </location>
</feature>
<feature type="domain" description="Cadherin" evidence="10">
    <location>
        <begin position="268"/>
        <end position="379"/>
    </location>
</feature>
<feature type="domain" description="Cadherin" evidence="10">
    <location>
        <begin position="758"/>
        <end position="860"/>
    </location>
</feature>
<reference evidence="11 12" key="1">
    <citation type="submission" date="2015-04" db="EMBL/GenBank/DDBJ databases">
        <title>Draft genome of the roundworm Trichinella nativa.</title>
        <authorList>
            <person name="Mitreva M."/>
        </authorList>
    </citation>
    <scope>NUCLEOTIDE SEQUENCE [LARGE SCALE GENOMIC DNA]</scope>
    <source>
        <strain evidence="11 12">ISS45</strain>
    </source>
</reference>
<dbReference type="InterPro" id="IPR020894">
    <property type="entry name" value="Cadherin_CS"/>
</dbReference>
<keyword evidence="5 8" id="KW-0106">Calcium</keyword>
<dbReference type="PROSITE" id="PS50268">
    <property type="entry name" value="CADHERIN_2"/>
    <property type="match status" value="15"/>
</dbReference>
<evidence type="ECO:0000256" key="7">
    <source>
        <dbReference type="ARBA" id="ARBA00023136"/>
    </source>
</evidence>
<protein>
    <submittedName>
        <fullName evidence="11">Cadherin domain protein</fullName>
    </submittedName>
</protein>
<dbReference type="InterPro" id="IPR039808">
    <property type="entry name" value="Cadherin"/>
</dbReference>
<evidence type="ECO:0000256" key="1">
    <source>
        <dbReference type="ARBA" id="ARBA00004167"/>
    </source>
</evidence>
<dbReference type="GO" id="GO:0005912">
    <property type="term" value="C:adherens junction"/>
    <property type="evidence" value="ECO:0007669"/>
    <property type="project" value="TreeGrafter"/>
</dbReference>
<dbReference type="PANTHER" id="PTHR24027">
    <property type="entry name" value="CADHERIN-23"/>
    <property type="match status" value="1"/>
</dbReference>
<dbReference type="SUPFAM" id="SSF49313">
    <property type="entry name" value="Cadherin-like"/>
    <property type="match status" value="12"/>
</dbReference>
<dbReference type="FunFam" id="2.60.40.60:FF:000033">
    <property type="entry name" value="FAT atypical cadherin 1"/>
    <property type="match status" value="1"/>
</dbReference>
<name>A0A1Y3EYP3_9BILA</name>
<feature type="domain" description="Cadherin" evidence="10">
    <location>
        <begin position="652"/>
        <end position="757"/>
    </location>
</feature>
<dbReference type="GO" id="GO:0007156">
    <property type="term" value="P:homophilic cell adhesion via plasma membrane adhesion molecules"/>
    <property type="evidence" value="ECO:0007669"/>
    <property type="project" value="InterPro"/>
</dbReference>
<feature type="domain" description="Cadherin" evidence="10">
    <location>
        <begin position="1458"/>
        <end position="1562"/>
    </location>
</feature>
<evidence type="ECO:0000256" key="6">
    <source>
        <dbReference type="ARBA" id="ARBA00022989"/>
    </source>
</evidence>
<accession>A0A1Y3EYP3</accession>
<evidence type="ECO:0000256" key="4">
    <source>
        <dbReference type="ARBA" id="ARBA00022737"/>
    </source>
</evidence>
<evidence type="ECO:0000256" key="8">
    <source>
        <dbReference type="PROSITE-ProRule" id="PRU00043"/>
    </source>
</evidence>
<keyword evidence="3" id="KW-0732">Signal</keyword>
<feature type="domain" description="Cadherin" evidence="10">
    <location>
        <begin position="1365"/>
        <end position="1457"/>
    </location>
</feature>
<evidence type="ECO:0000256" key="2">
    <source>
        <dbReference type="ARBA" id="ARBA00022692"/>
    </source>
</evidence>
<feature type="transmembrane region" description="Helical" evidence="9">
    <location>
        <begin position="2310"/>
        <end position="2331"/>
    </location>
</feature>
<dbReference type="Gene3D" id="2.60.40.60">
    <property type="entry name" value="Cadherins"/>
    <property type="match status" value="13"/>
</dbReference>
<dbReference type="PANTHER" id="PTHR24027:SF442">
    <property type="entry name" value="PROTOCADHERIN-15 ISOFORM X1"/>
    <property type="match status" value="1"/>
</dbReference>
<sequence>WILLFLSSTIVKCQNLNECTFRSQRNGRPVYKVDDTLPVGTVLHSVYAQQSDAKVGKITLNGALAAHFSDKFSLKHSADGRLQLITSGYLHLPNYPSHLLQTSLNVHVYCNQRSVNLATVLINATNRQIPDWYNRPYEISIPEDTHINNLIKTPLLCIDWDPSPYYDIKFEISKGNDEAVFELVYVKGQSYLVENLPTDIQQMDWTKAKLPRIVFLKLLKPLDYDYGTRSYFLNITAQDRAIGGIQWKSWTTLVVKIEDCDDLPPRFSATRYFGTLNPDIVPGSSIQLSPKVEAVDGDPSLNDTIIFSLITGNEYFKVDENTGTLILHSAIPKLFSKSTFHFIFQILNKLSVETENENDRTSFAVKFDQSAIVLRNPSILHSTSKSSLGLKIISSSPDSYFFVDGVGKCSAAVVVVNIRRTTATSNAVLKSDSSVPQAVQQVTTIPSSTVPTEVPLNQYNVSIFVFENSIPTALYQVASNASNATFAIVDGDYIHCRVDAKSGKIDIVKSFDYEESRESFLNISICSNDACSFFIVQLIIVDVNDNVPLFEQQNYSATILEHVPPRTRVVQIVAHDADSKWNGNVSYAMKRAMVDFSVDYETGWILTRSISTKPGIYQMTVIAFDHGSPALESSCNVQVIVKECATKPPIFGSNVYSVDVKEDAPVGFAVIQLKANVTDMKSNERVFYRWHGHVSNAFSLDALTGIVKIAKPLDYEERNYFQFLIEAVREGAEEARISNQVLLKVNILDINDHAPIFMILPERLVILESLPLQSHLLNITAEDKDSSANGNNVINYKLEGENCEMFRIHPKSGELIVNEHLSSGLYELYIIATDGGETPLSSTKSLHIFVEKDLSHYPIFSDSTYTVQAEFCPSSNLIPIRRFHASLNSGNAYYTILSPITPGLQLDSDTGILFSTNEFCGNFTEQPKHVVIRAINPINESYFSDTLVVLHMVKVPTENTTCNFQTAHFYVNVKENIPAGFRFDFDLQIPKAYCNRQNVSYWMEDNALLGIDSDGSVITKVSLDAEALPQNVSNPSLIKIFASDNFNDKIAQSTLVFKIEDVNEYEPRFERVFYSAEIEENCPAGTFLLQVTAFDPDVLDSTLKYAVVNSSEYSDMINVDSEGKIFKSNIGNFDRELFPSIQFTIIVYDQANKTDTCVVQFVILDLNDNYPKFSRSVYFWKVVEGKIRFLFLDFVLAFLKLFFPESEGIGQSFTAIDCVDPDDGDNGTVQFLLLPHEYSKHFSLEKEADGKMTIVLVKAFDREMKSQIPVVIQAQDGGNPPLTSAARVCSFRILNCHMSTQSLMHIEFWMENLQTRYANLNCHHVIVAFNCCASQAALTVHVQCNSTQPSVLCLGKSFSKDQYLFKITEAEHDQFVGNLETNPKSVDGTFSLVPVTDFLCFQQPTTDLMKNKPLFYEKNQNFFVFLVYGKLGNEPSCNIFTSVAVEIVDVNNHIPQFKKPSYSETLPLRILPGHPLSTDIEAVDLDDGFNAKIRYSLAGNESTCFQIEPELGRLSVTCRLDLLKKYIYEFYIVATDQDGFGKSSMVNMTVTLTDEKFNYPNLRSRISKVFRPAGLKSNEPDMMMMCASMLRTVESTLQLQENFKSGTYIFLSETILKPKSPQFFFFISSVESSLNDYLVEPRHGLISVFKRDTHFHNAVSVERNNILKITAQSDLYSLTCRLTLTVNIVELEQGIQPFHFENRSITLSVDENGPLDFVICTMPNSCKSADYPFYAFHSINSTFEDIFHITEKGSLVVKKSFDYETDLRDYFFIVRGSCGDAFDYLLVNLTISDINDNVPTFSQSLYVLEVPEGTYERRVSIGHIAATDKDSGLNAALHYSILEKNVPFEIDDTGTVYIVGSADREVNPSYNLTVQATDSGNPPLSGSTSLHVVLVDVNDNAPLFYNSPSEVTVQGLMEPNQFICQIQATDSDSNMNGELQYDLIPTSDIFAIDNNNGTIRSVKPLALERGKIHHFIVVASDHEGDFTGEQNLAEESNLTVDTIENIVSYVQKPIDWKSDESLFDQKEYWTSVKENLQPLHFVIDLNCSYEIASLPVFYRFTAGDSGAFDVSFDSTLVIVNVLDENDNPPAFVESDPIYFFFVNPTTMTDKQRVIGKVKAVDPDISSTVTYSVLRRADDDSKLFRADENAGTIFCTNPNRLSVIGDSRPLRFLIQATDSKYTTAKECRVFILTPDKRATLTALRLPEYIKSYKNSLQRKAAEMIELYVHIDEVRPLKTVLAQGSEMDVYAVDIENMQLYSGYALFRRMESVMSDLQKQLDHLRIIGIETDLVSSRKEHPVKNAVALGTTEIILAAVCLVIVIAVCTGMAFLIRWFRMKKSQPLENKMICQNSGSKRWDFQSEGNYYQSVR</sequence>
<proteinExistence type="predicted"/>
<dbReference type="InterPro" id="IPR015919">
    <property type="entry name" value="Cadherin-like_sf"/>
</dbReference>
<keyword evidence="7 9" id="KW-0472">Membrane</keyword>
<feature type="domain" description="Cadherin" evidence="10">
    <location>
        <begin position="133"/>
        <end position="267"/>
    </location>
</feature>
<dbReference type="GO" id="GO:0016342">
    <property type="term" value="C:catenin complex"/>
    <property type="evidence" value="ECO:0007669"/>
    <property type="project" value="TreeGrafter"/>
</dbReference>
<evidence type="ECO:0000256" key="9">
    <source>
        <dbReference type="SAM" id="Phobius"/>
    </source>
</evidence>
<feature type="domain" description="Cadherin" evidence="10">
    <location>
        <begin position="1070"/>
        <end position="1173"/>
    </location>
</feature>
<dbReference type="GO" id="GO:0000902">
    <property type="term" value="P:cell morphogenesis"/>
    <property type="evidence" value="ECO:0007669"/>
    <property type="project" value="TreeGrafter"/>
</dbReference>
<keyword evidence="6 9" id="KW-1133">Transmembrane helix</keyword>
<feature type="domain" description="Cadherin" evidence="10">
    <location>
        <begin position="984"/>
        <end position="1069"/>
    </location>
</feature>
<evidence type="ECO:0000313" key="12">
    <source>
        <dbReference type="Proteomes" id="UP000243006"/>
    </source>
</evidence>
<dbReference type="FunFam" id="2.60.40.60:FF:000020">
    <property type="entry name" value="Dachsous cadherin-related 1b"/>
    <property type="match status" value="2"/>
</dbReference>
<dbReference type="CDD" id="cd11304">
    <property type="entry name" value="Cadherin_repeat"/>
    <property type="match status" value="11"/>
</dbReference>
<keyword evidence="4" id="KW-0677">Repeat</keyword>
<feature type="domain" description="Cadherin" evidence="10">
    <location>
        <begin position="551"/>
        <end position="651"/>
    </location>
</feature>
<dbReference type="PRINTS" id="PR00205">
    <property type="entry name" value="CADHERIN"/>
</dbReference>